<feature type="transmembrane region" description="Helical" evidence="6">
    <location>
        <begin position="109"/>
        <end position="128"/>
    </location>
</feature>
<protein>
    <submittedName>
        <fullName evidence="7">Ribose ABC transport system, permease protein RbsC</fullName>
    </submittedName>
</protein>
<evidence type="ECO:0000256" key="6">
    <source>
        <dbReference type="SAM" id="Phobius"/>
    </source>
</evidence>
<evidence type="ECO:0000256" key="1">
    <source>
        <dbReference type="ARBA" id="ARBA00004651"/>
    </source>
</evidence>
<dbReference type="Pfam" id="PF02653">
    <property type="entry name" value="BPD_transp_2"/>
    <property type="match status" value="1"/>
</dbReference>
<dbReference type="PANTHER" id="PTHR32196">
    <property type="entry name" value="ABC TRANSPORTER PERMEASE PROTEIN YPHD-RELATED-RELATED"/>
    <property type="match status" value="1"/>
</dbReference>
<reference evidence="7 8" key="1">
    <citation type="submission" date="2015-04" db="EMBL/GenBank/DDBJ databases">
        <title>Draft genome sequence of bacteremic isolate Catabacter hongkongensis type strain HKU16T.</title>
        <authorList>
            <person name="Lau S.K."/>
            <person name="Teng J.L."/>
            <person name="Huang Y."/>
            <person name="Curreem S.O."/>
            <person name="Tsui S.K."/>
            <person name="Woo P.C."/>
        </authorList>
    </citation>
    <scope>NUCLEOTIDE SEQUENCE [LARGE SCALE GENOMIC DNA]</scope>
    <source>
        <strain evidence="7 8">HKU16</strain>
    </source>
</reference>
<accession>A0A0M2NEL5</accession>
<organism evidence="7 8">
    <name type="scientific">Christensenella hongkongensis</name>
    <dbReference type="NCBI Taxonomy" id="270498"/>
    <lineage>
        <taxon>Bacteria</taxon>
        <taxon>Bacillati</taxon>
        <taxon>Bacillota</taxon>
        <taxon>Clostridia</taxon>
        <taxon>Christensenellales</taxon>
        <taxon>Christensenellaceae</taxon>
        <taxon>Christensenella</taxon>
    </lineage>
</organism>
<feature type="transmembrane region" description="Helical" evidence="6">
    <location>
        <begin position="178"/>
        <end position="196"/>
    </location>
</feature>
<comment type="subcellular location">
    <subcellularLocation>
        <location evidence="1">Cell membrane</location>
        <topology evidence="1">Multi-pass membrane protein</topology>
    </subcellularLocation>
</comment>
<sequence>MNKTVGTMEGGLGSRVLGKIKGFFREYAIIYAVLALIVILSFASPNFFQVSNFVNVLRQISMIAILAVGIFFVMVGAGIDISIGAIVGLTGVLFAMFMVNYGIPPVLAFVFTALVGLGIGIVNGLMVAKLSIPAMIATLATQSVCRGMTYVITGAYPISGLPEEVSFLGRGYVGGLEWLPWPVFIMVIVAILAHIVSERTKFGRSVYAIGGNPEAAHLSGIKHKKVEITTYVICGGLAALAGMILTSRMDSGQPNGGLTWEFEAITAAVIGGVSITGGRGKVLGALLGAILVGLLTNGMTLLNVNSYYQQVVKGVVMVVAIAFDVYSVKRKQKR</sequence>
<feature type="transmembrane region" description="Helical" evidence="6">
    <location>
        <begin position="228"/>
        <end position="246"/>
    </location>
</feature>
<comment type="caution">
    <text evidence="7">The sequence shown here is derived from an EMBL/GenBank/DDBJ whole genome shotgun (WGS) entry which is preliminary data.</text>
</comment>
<evidence type="ECO:0000256" key="3">
    <source>
        <dbReference type="ARBA" id="ARBA00022692"/>
    </source>
</evidence>
<dbReference type="CDD" id="cd06579">
    <property type="entry name" value="TM_PBP1_transp_AraH_like"/>
    <property type="match status" value="1"/>
</dbReference>
<keyword evidence="2" id="KW-1003">Cell membrane</keyword>
<feature type="transmembrane region" description="Helical" evidence="6">
    <location>
        <begin position="28"/>
        <end position="48"/>
    </location>
</feature>
<evidence type="ECO:0000313" key="8">
    <source>
        <dbReference type="Proteomes" id="UP000034076"/>
    </source>
</evidence>
<gene>
    <name evidence="7" type="ORF">CHK_2989</name>
</gene>
<feature type="transmembrane region" description="Helical" evidence="6">
    <location>
        <begin position="307"/>
        <end position="328"/>
    </location>
</feature>
<keyword evidence="4 6" id="KW-1133">Transmembrane helix</keyword>
<proteinExistence type="predicted"/>
<dbReference type="PATRIC" id="fig|270498.16.peg.3082"/>
<dbReference type="GO" id="GO:0022857">
    <property type="term" value="F:transmembrane transporter activity"/>
    <property type="evidence" value="ECO:0007669"/>
    <property type="project" value="InterPro"/>
</dbReference>
<keyword evidence="3 6" id="KW-0812">Transmembrane</keyword>
<keyword evidence="8" id="KW-1185">Reference proteome</keyword>
<dbReference type="AlphaFoldDB" id="A0A0M2NEL5"/>
<evidence type="ECO:0000256" key="2">
    <source>
        <dbReference type="ARBA" id="ARBA00022475"/>
    </source>
</evidence>
<evidence type="ECO:0000256" key="5">
    <source>
        <dbReference type="ARBA" id="ARBA00023136"/>
    </source>
</evidence>
<feature type="transmembrane region" description="Helical" evidence="6">
    <location>
        <begin position="282"/>
        <end position="301"/>
    </location>
</feature>
<name>A0A0M2NEL5_9FIRM</name>
<dbReference type="PANTHER" id="PTHR32196:SF72">
    <property type="entry name" value="RIBOSE IMPORT PERMEASE PROTEIN RBSC"/>
    <property type="match status" value="1"/>
</dbReference>
<feature type="transmembrane region" description="Helical" evidence="6">
    <location>
        <begin position="60"/>
        <end position="79"/>
    </location>
</feature>
<dbReference type="InterPro" id="IPR001851">
    <property type="entry name" value="ABC_transp_permease"/>
</dbReference>
<dbReference type="RefSeq" id="WP_052740625.1">
    <property type="nucleotide sequence ID" value="NZ_LAYJ01000133.1"/>
</dbReference>
<dbReference type="GO" id="GO:0005886">
    <property type="term" value="C:plasma membrane"/>
    <property type="evidence" value="ECO:0007669"/>
    <property type="project" value="UniProtKB-SubCell"/>
</dbReference>
<dbReference type="EMBL" id="LAYJ01000133">
    <property type="protein sequence ID" value="KKI49411.1"/>
    <property type="molecule type" value="Genomic_DNA"/>
</dbReference>
<evidence type="ECO:0000313" key="7">
    <source>
        <dbReference type="EMBL" id="KKI49411.1"/>
    </source>
</evidence>
<dbReference type="STRING" id="270498.CHK_2989"/>
<evidence type="ECO:0000256" key="4">
    <source>
        <dbReference type="ARBA" id="ARBA00022989"/>
    </source>
</evidence>
<dbReference type="Proteomes" id="UP000034076">
    <property type="component" value="Unassembled WGS sequence"/>
</dbReference>
<feature type="transmembrane region" description="Helical" evidence="6">
    <location>
        <begin position="258"/>
        <end position="275"/>
    </location>
</feature>
<keyword evidence="5 6" id="KW-0472">Membrane</keyword>